<organism evidence="2 3">
    <name type="scientific">Periconia digitata</name>
    <dbReference type="NCBI Taxonomy" id="1303443"/>
    <lineage>
        <taxon>Eukaryota</taxon>
        <taxon>Fungi</taxon>
        <taxon>Dikarya</taxon>
        <taxon>Ascomycota</taxon>
        <taxon>Pezizomycotina</taxon>
        <taxon>Dothideomycetes</taxon>
        <taxon>Pleosporomycetidae</taxon>
        <taxon>Pleosporales</taxon>
        <taxon>Massarineae</taxon>
        <taxon>Periconiaceae</taxon>
        <taxon>Periconia</taxon>
    </lineage>
</organism>
<gene>
    <name evidence="2" type="ORF">PDIGIT_LOCUS8002</name>
</gene>
<feature type="compositionally biased region" description="Basic residues" evidence="1">
    <location>
        <begin position="18"/>
        <end position="29"/>
    </location>
</feature>
<proteinExistence type="predicted"/>
<accession>A0A9W4UEG0</accession>
<feature type="compositionally biased region" description="Basic and acidic residues" evidence="1">
    <location>
        <begin position="30"/>
        <end position="42"/>
    </location>
</feature>
<dbReference type="AlphaFoldDB" id="A0A9W4UEG0"/>
<dbReference type="Proteomes" id="UP001152607">
    <property type="component" value="Unassembled WGS sequence"/>
</dbReference>
<reference evidence="2" key="1">
    <citation type="submission" date="2023-01" db="EMBL/GenBank/DDBJ databases">
        <authorList>
            <person name="Van Ghelder C."/>
            <person name="Rancurel C."/>
        </authorList>
    </citation>
    <scope>NUCLEOTIDE SEQUENCE</scope>
    <source>
        <strain evidence="2">CNCM I-4278</strain>
    </source>
</reference>
<evidence type="ECO:0000313" key="2">
    <source>
        <dbReference type="EMBL" id="CAI6334928.1"/>
    </source>
</evidence>
<evidence type="ECO:0000256" key="1">
    <source>
        <dbReference type="SAM" id="MobiDB-lite"/>
    </source>
</evidence>
<keyword evidence="3" id="KW-1185">Reference proteome</keyword>
<evidence type="ECO:0000313" key="3">
    <source>
        <dbReference type="Proteomes" id="UP001152607"/>
    </source>
</evidence>
<feature type="region of interest" description="Disordered" evidence="1">
    <location>
        <begin position="1"/>
        <end position="115"/>
    </location>
</feature>
<sequence>MTGLRIQCTQPQENGKYRTFHKQKRRKSKGKEGAKGEELSSDRRKRFGRSPLTYTTIPIPQSPHLEQPSRTTKHQTPRTIIIPRSLHPSIPKQACPSLSIPSPFPVRPPVRRGAHPRRPVLVYKLLPSTKQT</sequence>
<dbReference type="EMBL" id="CAOQHR010000005">
    <property type="protein sequence ID" value="CAI6334928.1"/>
    <property type="molecule type" value="Genomic_DNA"/>
</dbReference>
<protein>
    <submittedName>
        <fullName evidence="2">Uncharacterized protein</fullName>
    </submittedName>
</protein>
<name>A0A9W4UEG0_9PLEO</name>
<comment type="caution">
    <text evidence="2">The sequence shown here is derived from an EMBL/GenBank/DDBJ whole genome shotgun (WGS) entry which is preliminary data.</text>
</comment>